<dbReference type="Gene3D" id="3.20.20.10">
    <property type="entry name" value="Alanine racemase"/>
    <property type="match status" value="1"/>
</dbReference>
<dbReference type="Pfam" id="PF01168">
    <property type="entry name" value="Ala_racemase_N"/>
    <property type="match status" value="1"/>
</dbReference>
<evidence type="ECO:0000256" key="3">
    <source>
        <dbReference type="PIRSR" id="PIRSR004848-1"/>
    </source>
</evidence>
<accession>A0A1Y1VBE7</accession>
<dbReference type="InterPro" id="IPR001608">
    <property type="entry name" value="Ala_racemase_N"/>
</dbReference>
<evidence type="ECO:0000256" key="2">
    <source>
        <dbReference type="HAMAP-Rule" id="MF_03225"/>
    </source>
</evidence>
<dbReference type="GO" id="GO:0030170">
    <property type="term" value="F:pyridoxal phosphate binding"/>
    <property type="evidence" value="ECO:0007669"/>
    <property type="project" value="UniProtKB-UniRule"/>
</dbReference>
<comment type="cofactor">
    <cofactor evidence="3">
        <name>pyridoxal 5'-phosphate</name>
        <dbReference type="ChEBI" id="CHEBI:597326"/>
    </cofactor>
</comment>
<dbReference type="SUPFAM" id="SSF51419">
    <property type="entry name" value="PLP-binding barrel"/>
    <property type="match status" value="1"/>
</dbReference>
<keyword evidence="1 2" id="KW-0663">Pyridoxal phosphate</keyword>
<evidence type="ECO:0000256" key="4">
    <source>
        <dbReference type="RuleBase" id="RU004514"/>
    </source>
</evidence>
<dbReference type="InterPro" id="IPR029066">
    <property type="entry name" value="PLP-binding_barrel"/>
</dbReference>
<dbReference type="AlphaFoldDB" id="A0A1Y1VBE7"/>
<dbReference type="Proteomes" id="UP000193719">
    <property type="component" value="Unassembled WGS sequence"/>
</dbReference>
<dbReference type="OrthoDB" id="10264196at2759"/>
<dbReference type="InterPro" id="IPR011078">
    <property type="entry name" value="PyrdxlP_homeostasis"/>
</dbReference>
<evidence type="ECO:0000259" key="5">
    <source>
        <dbReference type="Pfam" id="PF01168"/>
    </source>
</evidence>
<dbReference type="PROSITE" id="PS01211">
    <property type="entry name" value="UPF0001"/>
    <property type="match status" value="1"/>
</dbReference>
<dbReference type="STRING" id="1754191.A0A1Y1VBE7"/>
<keyword evidence="7" id="KW-1185">Reference proteome</keyword>
<comment type="caution">
    <text evidence="6">The sequence shown here is derived from an EMBL/GenBank/DDBJ whole genome shotgun (WGS) entry which is preliminary data.</text>
</comment>
<evidence type="ECO:0000313" key="6">
    <source>
        <dbReference type="EMBL" id="ORX51813.1"/>
    </source>
</evidence>
<dbReference type="FunFam" id="3.20.20.10:FF:000007">
    <property type="entry name" value="Pyridoxal phosphate homeostasis protein"/>
    <property type="match status" value="1"/>
</dbReference>
<sequence>MSDIKNNLEIVRENIKIATQKRRNKDLPTLVAVSKTKPISAVQEAYDCNQRHFGENYVQELVEKAAALPQDIQWHFIGHLQTNKCKTVCQIPNLYMIETIDGIKKATAVNNACDSLGRSEPLKVLIEVNTSGEDSKSGIQPEECVEVANHIVKNCPKLKFCGLMTIGMFDRPNDQENPDFKTLYNCRQDIEQYLNITGLELSMGMSADYELAIAQGSTNVRVGSTIFGARIYKNKN</sequence>
<name>A0A1Y1VBE7_9FUNG</name>
<feature type="modified residue" description="N6-(pyridoxal phosphate)lysine" evidence="2 3">
    <location>
        <position position="35"/>
    </location>
</feature>
<organism evidence="6 7">
    <name type="scientific">Piromyces finnis</name>
    <dbReference type="NCBI Taxonomy" id="1754191"/>
    <lineage>
        <taxon>Eukaryota</taxon>
        <taxon>Fungi</taxon>
        <taxon>Fungi incertae sedis</taxon>
        <taxon>Chytridiomycota</taxon>
        <taxon>Chytridiomycota incertae sedis</taxon>
        <taxon>Neocallimastigomycetes</taxon>
        <taxon>Neocallimastigales</taxon>
        <taxon>Neocallimastigaceae</taxon>
        <taxon>Piromyces</taxon>
    </lineage>
</organism>
<evidence type="ECO:0000313" key="7">
    <source>
        <dbReference type="Proteomes" id="UP000193719"/>
    </source>
</evidence>
<dbReference type="HAMAP" id="MF_02087">
    <property type="entry name" value="PLP_homeostasis"/>
    <property type="match status" value="1"/>
</dbReference>
<dbReference type="EMBL" id="MCFH01000017">
    <property type="protein sequence ID" value="ORX51813.1"/>
    <property type="molecule type" value="Genomic_DNA"/>
</dbReference>
<dbReference type="CDD" id="cd06822">
    <property type="entry name" value="PLPDE_III_YBL036c_euk"/>
    <property type="match status" value="1"/>
</dbReference>
<reference evidence="6 7" key="1">
    <citation type="submission" date="2016-08" db="EMBL/GenBank/DDBJ databases">
        <title>Genomes of anaerobic fungi encode conserved fungal cellulosomes for biomass hydrolysis.</title>
        <authorList>
            <consortium name="DOE Joint Genome Institute"/>
            <person name="Haitjema C.H."/>
            <person name="Gilmore S.P."/>
            <person name="Henske J.K."/>
            <person name="Solomon K.V."/>
            <person name="De Groot R."/>
            <person name="Kuo A."/>
            <person name="Mondo S.J."/>
            <person name="Salamov A.A."/>
            <person name="Labutti K."/>
            <person name="Zhao Z."/>
            <person name="Chiniquy J."/>
            <person name="Barry K."/>
            <person name="Brewer H.M."/>
            <person name="Purvine S.O."/>
            <person name="Wright A.T."/>
            <person name="Boxma B."/>
            <person name="Van Alen T."/>
            <person name="Hackstein J.H."/>
            <person name="Baker S.E."/>
            <person name="Grigoriev I.V."/>
            <person name="O'Malley M.A."/>
        </authorList>
    </citation>
    <scope>NUCLEOTIDE SEQUENCE [LARGE SCALE GENOMIC DNA]</scope>
    <source>
        <strain evidence="7">finn</strain>
    </source>
</reference>
<dbReference type="PANTHER" id="PTHR10146">
    <property type="entry name" value="PROLINE SYNTHETASE CO-TRANSCRIBED BACTERIAL HOMOLOG PROTEIN"/>
    <property type="match status" value="1"/>
</dbReference>
<reference evidence="6 7" key="2">
    <citation type="submission" date="2016-08" db="EMBL/GenBank/DDBJ databases">
        <title>Pervasive Adenine N6-methylation of Active Genes in Fungi.</title>
        <authorList>
            <consortium name="DOE Joint Genome Institute"/>
            <person name="Mondo S.J."/>
            <person name="Dannebaum R.O."/>
            <person name="Kuo R.C."/>
            <person name="Labutti K."/>
            <person name="Haridas S."/>
            <person name="Kuo A."/>
            <person name="Salamov A."/>
            <person name="Ahrendt S.R."/>
            <person name="Lipzen A."/>
            <person name="Sullivan W."/>
            <person name="Andreopoulos W.B."/>
            <person name="Clum A."/>
            <person name="Lindquist E."/>
            <person name="Daum C."/>
            <person name="Ramamoorthy G.K."/>
            <person name="Gryganskyi A."/>
            <person name="Culley D."/>
            <person name="Magnuson J.K."/>
            <person name="James T.Y."/>
            <person name="O'Malley M.A."/>
            <person name="Stajich J.E."/>
            <person name="Spatafora J.W."/>
            <person name="Visel A."/>
            <person name="Grigoriev I.V."/>
        </authorList>
    </citation>
    <scope>NUCLEOTIDE SEQUENCE [LARGE SCALE GENOMIC DNA]</scope>
    <source>
        <strain evidence="7">finn</strain>
    </source>
</reference>
<comment type="function">
    <text evidence="2">Pyridoxal 5'-phosphate (PLP)-binding protein, which may be involved in intracellular homeostatic regulation of pyridoxal 5'-phosphate (PLP), the active form of vitamin B6.</text>
</comment>
<evidence type="ECO:0000256" key="1">
    <source>
        <dbReference type="ARBA" id="ARBA00022898"/>
    </source>
</evidence>
<gene>
    <name evidence="6" type="ORF">BCR36DRAFT_369723</name>
</gene>
<feature type="domain" description="Alanine racemase N-terminal" evidence="5">
    <location>
        <begin position="8"/>
        <end position="230"/>
    </location>
</feature>
<dbReference type="NCBIfam" id="TIGR00044">
    <property type="entry name" value="YggS family pyridoxal phosphate-dependent enzyme"/>
    <property type="match status" value="1"/>
</dbReference>
<dbReference type="PIRSF" id="PIRSF004848">
    <property type="entry name" value="YBL036c_PLPDEIII"/>
    <property type="match status" value="1"/>
</dbReference>
<comment type="similarity">
    <text evidence="2 4">Belongs to the pyridoxal phosphate-binding protein YggS/PROSC family.</text>
</comment>
<proteinExistence type="inferred from homology"/>
<protein>
    <recommendedName>
        <fullName evidence="2">Pyridoxal phosphate homeostasis protein</fullName>
        <shortName evidence="2">PLP homeostasis protein</shortName>
    </recommendedName>
</protein>
<dbReference type="PANTHER" id="PTHR10146:SF14">
    <property type="entry name" value="PYRIDOXAL PHOSPHATE HOMEOSTASIS PROTEIN"/>
    <property type="match status" value="1"/>
</dbReference>